<dbReference type="EMBL" id="CAEZYW010000354">
    <property type="protein sequence ID" value="CAB4760482.1"/>
    <property type="molecule type" value="Genomic_DNA"/>
</dbReference>
<proteinExistence type="predicted"/>
<dbReference type="Pfam" id="PF08843">
    <property type="entry name" value="AbiEii"/>
    <property type="match status" value="1"/>
</dbReference>
<dbReference type="EMBL" id="CAFBPD010000246">
    <property type="protein sequence ID" value="CAB5019957.1"/>
    <property type="molecule type" value="Genomic_DNA"/>
</dbReference>
<evidence type="ECO:0000313" key="2">
    <source>
        <dbReference type="EMBL" id="CAB5019957.1"/>
    </source>
</evidence>
<dbReference type="AlphaFoldDB" id="A0A6J6UL45"/>
<dbReference type="InterPro" id="IPR014942">
    <property type="entry name" value="AbiEii"/>
</dbReference>
<accession>A0A6J6UL45</accession>
<name>A0A6J6UL45_9ZZZZ</name>
<reference evidence="1" key="1">
    <citation type="submission" date="2020-05" db="EMBL/GenBank/DDBJ databases">
        <authorList>
            <person name="Chiriac C."/>
            <person name="Salcher M."/>
            <person name="Ghai R."/>
            <person name="Kavagutti S V."/>
        </authorList>
    </citation>
    <scope>NUCLEOTIDE SEQUENCE</scope>
</reference>
<organism evidence="1">
    <name type="scientific">freshwater metagenome</name>
    <dbReference type="NCBI Taxonomy" id="449393"/>
    <lineage>
        <taxon>unclassified sequences</taxon>
        <taxon>metagenomes</taxon>
        <taxon>ecological metagenomes</taxon>
    </lineage>
</organism>
<evidence type="ECO:0000313" key="1">
    <source>
        <dbReference type="EMBL" id="CAB4760482.1"/>
    </source>
</evidence>
<gene>
    <name evidence="1" type="ORF">UFOPK2786_01813</name>
    <name evidence="2" type="ORF">UFOPK4061_01332</name>
</gene>
<sequence>MTAANLPASIRARLRNLAERDRLAFGAILTRYALERMLYRISIGDHRHEFLLKGALLFDVWFDTPSRPTRDIDLLGSGSADAERIADVFRAACVSNVPDGITFDPITVATTEIRKVADYPGIRATMRGELDGAQIHVQVDIGFGDAVTPGPIPVTFPVLLDDMAPPLLGAYPKATVIAEKLEAIVQLGRVNSRLKDYFDLWVLLTSPDTDRTDIAPAISATFARRGTAIPRATPAGLSEEFAEDPRVVAQWRSFVTRNQLAAPDLADAITQLRDLVMPIFADAREADPSQPGNSDRLTMT</sequence>
<protein>
    <submittedName>
        <fullName evidence="1">Unannotated protein</fullName>
    </submittedName>
</protein>